<evidence type="ECO:0000313" key="5">
    <source>
        <dbReference type="Proteomes" id="UP000517523"/>
    </source>
</evidence>
<dbReference type="PANTHER" id="PTHR22550:SF5">
    <property type="entry name" value="LEUCINE ZIPPER PROTEIN 4"/>
    <property type="match status" value="1"/>
</dbReference>
<sequence length="494" mass="55012">MDVFAKIKHFFVAGEQEVTTVKEPEKNEHPSLEHTIRQFENSMDFIHRTYPQSHVDVIYLAYLIGNDQLLQEIIRPFTDANEEEVKTVLSRSQYVVVVDSKECINGILNGKAAVFFRGSTYLVDISKPVGRSVEQSETETVISGPHDGFVENIGQNLGVLRQRLKSAHLKFVKLEVGEVAKNVVVVAYIEGLANQEIVDELIRRIQLIEYDAVTDTNMLIQFIDENPNSIFPQFMTTERPDGIVSKLIAGRVAGFVDGSPSGFTCPTDFFDFFSSPDDYYQRWLIGTALRVLRFIGFLITISFTAFYVSVTTYHYEMIPHTMLLNLTESRAKVPFPPLLEALLMETTIELLREAGARLPTKVGQTIGIVGGIVIGQAAVQAGFTSNILIIAVATSAIASFVIPSYIMSASIRLIRFGLILMAGILGNLGLLMAIGMVVIHLAGVTNMGTSYLTPLAPINFKDMLDTYIRGPFWALRSRPTITRTSNKKINKMRK</sequence>
<dbReference type="PANTHER" id="PTHR22550">
    <property type="entry name" value="SPORE GERMINATION PROTEIN"/>
    <property type="match status" value="1"/>
</dbReference>
<dbReference type="GO" id="GO:0009847">
    <property type="term" value="P:spore germination"/>
    <property type="evidence" value="ECO:0007669"/>
    <property type="project" value="InterPro"/>
</dbReference>
<evidence type="ECO:0008006" key="6">
    <source>
        <dbReference type="Google" id="ProtNLM"/>
    </source>
</evidence>
<evidence type="ECO:0000256" key="2">
    <source>
        <dbReference type="ARBA" id="ARBA00023136"/>
    </source>
</evidence>
<evidence type="ECO:0000256" key="1">
    <source>
        <dbReference type="ARBA" id="ARBA00005278"/>
    </source>
</evidence>
<keyword evidence="3" id="KW-0812">Transmembrane</keyword>
<organism evidence="4 5">
    <name type="scientific">Paenibacillus rhizosphaerae</name>
    <dbReference type="NCBI Taxonomy" id="297318"/>
    <lineage>
        <taxon>Bacteria</taxon>
        <taxon>Bacillati</taxon>
        <taxon>Bacillota</taxon>
        <taxon>Bacilli</taxon>
        <taxon>Bacillales</taxon>
        <taxon>Paenibacillaceae</taxon>
        <taxon>Paenibacillus</taxon>
    </lineage>
</organism>
<dbReference type="EMBL" id="JACHXJ010000005">
    <property type="protein sequence ID" value="MBB3130690.1"/>
    <property type="molecule type" value="Genomic_DNA"/>
</dbReference>
<dbReference type="InterPro" id="IPR050768">
    <property type="entry name" value="UPF0353/GerABKA_families"/>
</dbReference>
<name>A0A839TYQ3_9BACL</name>
<dbReference type="AlphaFoldDB" id="A0A839TYQ3"/>
<feature type="transmembrane region" description="Helical" evidence="3">
    <location>
        <begin position="418"/>
        <end position="442"/>
    </location>
</feature>
<dbReference type="Proteomes" id="UP000517523">
    <property type="component" value="Unassembled WGS sequence"/>
</dbReference>
<dbReference type="PIRSF" id="PIRSF005690">
    <property type="entry name" value="GerBA"/>
    <property type="match status" value="1"/>
</dbReference>
<comment type="similarity">
    <text evidence="1">Belongs to the GerABKA family.</text>
</comment>
<comment type="caution">
    <text evidence="4">The sequence shown here is derived from an EMBL/GenBank/DDBJ whole genome shotgun (WGS) entry which is preliminary data.</text>
</comment>
<feature type="transmembrane region" description="Helical" evidence="3">
    <location>
        <begin position="291"/>
        <end position="315"/>
    </location>
</feature>
<dbReference type="InterPro" id="IPR004995">
    <property type="entry name" value="Spore_Ger"/>
</dbReference>
<keyword evidence="3" id="KW-1133">Transmembrane helix</keyword>
<dbReference type="Pfam" id="PF03323">
    <property type="entry name" value="GerA"/>
    <property type="match status" value="1"/>
</dbReference>
<proteinExistence type="inferred from homology"/>
<evidence type="ECO:0000313" key="4">
    <source>
        <dbReference type="EMBL" id="MBB3130690.1"/>
    </source>
</evidence>
<dbReference type="RefSeq" id="WP_183584791.1">
    <property type="nucleotide sequence ID" value="NZ_JACHXJ010000005.1"/>
</dbReference>
<keyword evidence="2 3" id="KW-0472">Membrane</keyword>
<evidence type="ECO:0000256" key="3">
    <source>
        <dbReference type="SAM" id="Phobius"/>
    </source>
</evidence>
<dbReference type="GO" id="GO:0016020">
    <property type="term" value="C:membrane"/>
    <property type="evidence" value="ECO:0007669"/>
    <property type="project" value="InterPro"/>
</dbReference>
<gene>
    <name evidence="4" type="ORF">FHS19_005409</name>
</gene>
<accession>A0A839TYQ3</accession>
<protein>
    <recommendedName>
        <fullName evidence="6">Spore germination protein</fullName>
    </recommendedName>
</protein>
<reference evidence="4 5" key="1">
    <citation type="submission" date="2020-08" db="EMBL/GenBank/DDBJ databases">
        <title>Genomic Encyclopedia of Type Strains, Phase III (KMG-III): the genomes of soil and plant-associated and newly described type strains.</title>
        <authorList>
            <person name="Whitman W."/>
        </authorList>
    </citation>
    <scope>NUCLEOTIDE SEQUENCE [LARGE SCALE GENOMIC DNA]</scope>
    <source>
        <strain evidence="4 5">CECT 5831</strain>
    </source>
</reference>
<feature type="transmembrane region" description="Helical" evidence="3">
    <location>
        <begin position="387"/>
        <end position="406"/>
    </location>
</feature>